<gene>
    <name evidence="2" type="ORF">SAMN03080610_00427</name>
</gene>
<protein>
    <submittedName>
        <fullName evidence="2">Uncharacterized protein</fullName>
    </submittedName>
</protein>
<reference evidence="3" key="1">
    <citation type="submission" date="2016-10" db="EMBL/GenBank/DDBJ databases">
        <authorList>
            <person name="Varghese N."/>
            <person name="Submissions S."/>
        </authorList>
    </citation>
    <scope>NUCLEOTIDE SEQUENCE [LARGE SCALE GENOMIC DNA]</scope>
    <source>
        <strain evidence="3">DSM 2698</strain>
    </source>
</reference>
<evidence type="ECO:0000313" key="3">
    <source>
        <dbReference type="Proteomes" id="UP000199347"/>
    </source>
</evidence>
<dbReference type="EMBL" id="FMVW01000001">
    <property type="protein sequence ID" value="SCZ22545.1"/>
    <property type="molecule type" value="Genomic_DNA"/>
</dbReference>
<dbReference type="AlphaFoldDB" id="A0A1G5MBK9"/>
<name>A0A1G5MBK9_AFIMA</name>
<keyword evidence="3" id="KW-1185">Reference proteome</keyword>
<feature type="chain" id="PRO_5011614281" evidence="1">
    <location>
        <begin position="23"/>
        <end position="260"/>
    </location>
</feature>
<dbReference type="OrthoDB" id="8445262at2"/>
<sequence length="260" mass="27385">MRTASITLFACGLVFAASEAGAACGCTGMSVARTTGNTQIICSSRDFGDLKECAKRSGGTRTVCTSTYEYVCPVGVNSKKWGASKPEQKTGFGVTATLTGTASQCTSGQLLALTITGDGKTEQNPPINPTNSTGGTGALVAGVTFDVDNDPTQAFPAYPIGGGTATNPKFGGDNYRWADNAKVLIEREDGLFRWWDNTDQGKAKKSEDASWRYKFVSWVKGSSGQPSCACSFDISVDWGPGADPNTTYTQDAAYSSNCNW</sequence>
<accession>A0A1G5MBK9</accession>
<feature type="signal peptide" evidence="1">
    <location>
        <begin position="1"/>
        <end position="22"/>
    </location>
</feature>
<proteinExistence type="predicted"/>
<organism evidence="2 3">
    <name type="scientific">Afifella marina DSM 2698</name>
    <dbReference type="NCBI Taxonomy" id="1120955"/>
    <lineage>
        <taxon>Bacteria</taxon>
        <taxon>Pseudomonadati</taxon>
        <taxon>Pseudomonadota</taxon>
        <taxon>Alphaproteobacteria</taxon>
        <taxon>Hyphomicrobiales</taxon>
        <taxon>Afifellaceae</taxon>
        <taxon>Afifella</taxon>
    </lineage>
</organism>
<evidence type="ECO:0000256" key="1">
    <source>
        <dbReference type="SAM" id="SignalP"/>
    </source>
</evidence>
<dbReference type="Proteomes" id="UP000199347">
    <property type="component" value="Unassembled WGS sequence"/>
</dbReference>
<evidence type="ECO:0000313" key="2">
    <source>
        <dbReference type="EMBL" id="SCZ22545.1"/>
    </source>
</evidence>
<keyword evidence="1" id="KW-0732">Signal</keyword>
<dbReference type="RefSeq" id="WP_092809230.1">
    <property type="nucleotide sequence ID" value="NZ_FMVW01000001.1"/>
</dbReference>